<gene>
    <name evidence="1" type="ORF">Amon02_000898400</name>
</gene>
<name>A0ACB5TNM0_AMBMO</name>
<organism evidence="1 2">
    <name type="scientific">Ambrosiozyma monospora</name>
    <name type="common">Yeast</name>
    <name type="synonym">Endomycopsis monosporus</name>
    <dbReference type="NCBI Taxonomy" id="43982"/>
    <lineage>
        <taxon>Eukaryota</taxon>
        <taxon>Fungi</taxon>
        <taxon>Dikarya</taxon>
        <taxon>Ascomycota</taxon>
        <taxon>Saccharomycotina</taxon>
        <taxon>Pichiomycetes</taxon>
        <taxon>Pichiales</taxon>
        <taxon>Pichiaceae</taxon>
        <taxon>Ambrosiozyma</taxon>
    </lineage>
</organism>
<evidence type="ECO:0000313" key="1">
    <source>
        <dbReference type="EMBL" id="GME91810.1"/>
    </source>
</evidence>
<evidence type="ECO:0000313" key="2">
    <source>
        <dbReference type="Proteomes" id="UP001165064"/>
    </source>
</evidence>
<dbReference type="EMBL" id="BSXS01008209">
    <property type="protein sequence ID" value="GME91810.1"/>
    <property type="molecule type" value="Genomic_DNA"/>
</dbReference>
<reference evidence="1" key="1">
    <citation type="submission" date="2023-04" db="EMBL/GenBank/DDBJ databases">
        <title>Ambrosiozyma monospora NBRC 10751.</title>
        <authorList>
            <person name="Ichikawa N."/>
            <person name="Sato H."/>
            <person name="Tonouchi N."/>
        </authorList>
    </citation>
    <scope>NUCLEOTIDE SEQUENCE</scope>
    <source>
        <strain evidence="1">NBRC 10751</strain>
    </source>
</reference>
<protein>
    <submittedName>
        <fullName evidence="1">Unnamed protein product</fullName>
    </submittedName>
</protein>
<keyword evidence="2" id="KW-1185">Reference proteome</keyword>
<dbReference type="Proteomes" id="UP001165064">
    <property type="component" value="Unassembled WGS sequence"/>
</dbReference>
<comment type="caution">
    <text evidence="1">The sequence shown here is derived from an EMBL/GenBank/DDBJ whole genome shotgun (WGS) entry which is preliminary data.</text>
</comment>
<sequence length="254" mass="27310">MDSYLRLCYSGLPKLLNVLESFGSPGNGTGNGGTNAGDRDADETAVEGDDTAVAGVGANGGGAVEKFELPSDVFQFVFPSIYKFILRCSDDQLLQTSSEVFNEFLKVSSNEIQNYRDQETNATGNEILLKIVSKFLSPELSDQAIAKLGDLINLVLTNFQSSELVQCYFEDVLKAVTLRLIHAKEIMTVENLILIFNKLTVVQPQGTIDFLTNFQVTTTTTTTTTTTSPGSSRASTSVPTSPTSPNVGINSGQP</sequence>
<proteinExistence type="predicted"/>
<accession>A0ACB5TNM0</accession>